<gene>
    <name evidence="9" type="primary">pcp</name>
    <name evidence="11" type="ORF">NF865_09335</name>
</gene>
<keyword evidence="12" id="KW-1185">Reference proteome</keyword>
<feature type="active site" evidence="9">
    <location>
        <position position="169"/>
    </location>
</feature>
<dbReference type="PIRSF" id="PIRSF015592">
    <property type="entry name" value="Prld-crbxl_pptds"/>
    <property type="match status" value="1"/>
</dbReference>
<dbReference type="GO" id="GO:0005829">
    <property type="term" value="C:cytosol"/>
    <property type="evidence" value="ECO:0007669"/>
    <property type="project" value="InterPro"/>
</dbReference>
<dbReference type="KEGG" id="tagg:NF865_09335"/>
<dbReference type="GO" id="GO:0016920">
    <property type="term" value="F:pyroglutamyl-peptidase activity"/>
    <property type="evidence" value="ECO:0007669"/>
    <property type="project" value="UniProtKB-UniRule"/>
</dbReference>
<dbReference type="Proteomes" id="UP001055732">
    <property type="component" value="Chromosome"/>
</dbReference>
<keyword evidence="8 9" id="KW-0788">Thiol protease</keyword>
<comment type="catalytic activity">
    <reaction evidence="1 9 10">
        <text>Release of an N-terminal pyroglutamyl group from a polypeptide, the second amino acid generally not being Pro.</text>
        <dbReference type="EC" id="3.4.19.3"/>
    </reaction>
</comment>
<evidence type="ECO:0000256" key="2">
    <source>
        <dbReference type="ARBA" id="ARBA00002280"/>
    </source>
</evidence>
<evidence type="ECO:0000256" key="5">
    <source>
        <dbReference type="ARBA" id="ARBA00022490"/>
    </source>
</evidence>
<accession>A0A9E7MX99</accession>
<dbReference type="Pfam" id="PF01470">
    <property type="entry name" value="Peptidase_C15"/>
    <property type="match status" value="1"/>
</dbReference>
<reference evidence="11" key="1">
    <citation type="journal article" date="1998" name="Int. J. Syst. Bacteriol. 48 Pt">
        <title>Thermococcus guaymasensis sp. nov. and Thermococcus aggregans sp. nov., two novel thermophilic archaea isolated from the Guaymas Basin hydrothermal vent site.</title>
        <authorList>
            <person name="Canganella F."/>
            <person name="Jones W.J."/>
            <person name="Gambacorta A."/>
            <person name="Antranikian G."/>
        </authorList>
    </citation>
    <scope>NUCLEOTIDE SEQUENCE</scope>
    <source>
        <strain evidence="11">TY</strain>
    </source>
</reference>
<reference evidence="11" key="2">
    <citation type="submission" date="2022-06" db="EMBL/GenBank/DDBJ databases">
        <authorList>
            <person name="Park Y.-J."/>
        </authorList>
    </citation>
    <scope>NUCLEOTIDE SEQUENCE</scope>
    <source>
        <strain evidence="11">TY</strain>
    </source>
</reference>
<protein>
    <recommendedName>
        <fullName evidence="9">Pyrrolidone-carboxylate peptidase</fullName>
        <ecNumber evidence="9">3.4.19.3</ecNumber>
    </recommendedName>
    <alternativeName>
        <fullName evidence="9">5-oxoprolyl-peptidase</fullName>
    </alternativeName>
    <alternativeName>
        <fullName evidence="9">Pyroglutamyl-peptidase I</fullName>
        <shortName evidence="9">PGP-I</shortName>
        <shortName evidence="9">Pyrase</shortName>
    </alternativeName>
</protein>
<comment type="subunit">
    <text evidence="9">Homotetramer.</text>
</comment>
<comment type="function">
    <text evidence="2 9">Removes 5-oxoproline from various penultimate amino acid residues except L-proline.</text>
</comment>
<dbReference type="RefSeq" id="WP_253304445.1">
    <property type="nucleotide sequence ID" value="NZ_CP099582.1"/>
</dbReference>
<dbReference type="InterPro" id="IPR033694">
    <property type="entry name" value="PGPEP1_Cys_AS"/>
</dbReference>
<dbReference type="NCBIfam" id="NF009676">
    <property type="entry name" value="PRK13197.1"/>
    <property type="match status" value="1"/>
</dbReference>
<comment type="subcellular location">
    <subcellularLocation>
        <location evidence="3 9">Cytoplasm</location>
    </subcellularLocation>
</comment>
<proteinExistence type="inferred from homology"/>
<dbReference type="FunFam" id="3.40.630.20:FF:000001">
    <property type="entry name" value="Pyrrolidone-carboxylate peptidase"/>
    <property type="match status" value="1"/>
</dbReference>
<evidence type="ECO:0000256" key="4">
    <source>
        <dbReference type="ARBA" id="ARBA00006641"/>
    </source>
</evidence>
<dbReference type="InterPro" id="IPR036440">
    <property type="entry name" value="Peptidase_C15-like_sf"/>
</dbReference>
<comment type="similarity">
    <text evidence="4 9">Belongs to the peptidase C15 family.</text>
</comment>
<evidence type="ECO:0000256" key="10">
    <source>
        <dbReference type="PROSITE-ProRule" id="PRU10077"/>
    </source>
</evidence>
<dbReference type="SUPFAM" id="SSF53182">
    <property type="entry name" value="Pyrrolidone carboxyl peptidase (pyroglutamate aminopeptidase)"/>
    <property type="match status" value="1"/>
</dbReference>
<evidence type="ECO:0000256" key="6">
    <source>
        <dbReference type="ARBA" id="ARBA00022670"/>
    </source>
</evidence>
<feature type="active site" evidence="9 10">
    <location>
        <position position="145"/>
    </location>
</feature>
<dbReference type="InterPro" id="IPR016125">
    <property type="entry name" value="Peptidase_C15-like"/>
</dbReference>
<evidence type="ECO:0000313" key="11">
    <source>
        <dbReference type="EMBL" id="USS40489.1"/>
    </source>
</evidence>
<dbReference type="Gene3D" id="3.40.630.20">
    <property type="entry name" value="Peptidase C15, pyroglutamyl peptidase I-like"/>
    <property type="match status" value="1"/>
</dbReference>
<evidence type="ECO:0000256" key="8">
    <source>
        <dbReference type="ARBA" id="ARBA00022807"/>
    </source>
</evidence>
<evidence type="ECO:0000256" key="9">
    <source>
        <dbReference type="HAMAP-Rule" id="MF_00417"/>
    </source>
</evidence>
<dbReference type="AlphaFoldDB" id="A0A9E7MX99"/>
<keyword evidence="5 9" id="KW-0963">Cytoplasm</keyword>
<dbReference type="NCBIfam" id="TIGR00504">
    <property type="entry name" value="pyro_pdase"/>
    <property type="match status" value="1"/>
</dbReference>
<organism evidence="11 12">
    <name type="scientific">Thermococcus aggregans</name>
    <dbReference type="NCBI Taxonomy" id="110163"/>
    <lineage>
        <taxon>Archaea</taxon>
        <taxon>Methanobacteriati</taxon>
        <taxon>Methanobacteriota</taxon>
        <taxon>Thermococci</taxon>
        <taxon>Thermococcales</taxon>
        <taxon>Thermococcaceae</taxon>
        <taxon>Thermococcus</taxon>
    </lineage>
</organism>
<dbReference type="GO" id="GO:0006508">
    <property type="term" value="P:proteolysis"/>
    <property type="evidence" value="ECO:0007669"/>
    <property type="project" value="UniProtKB-KW"/>
</dbReference>
<dbReference type="InterPro" id="IPR000816">
    <property type="entry name" value="Peptidase_C15"/>
</dbReference>
<dbReference type="NCBIfam" id="NF009673">
    <property type="entry name" value="PRK13194.1"/>
    <property type="match status" value="1"/>
</dbReference>
<sequence>MAEVKVLVTGFEPFGGDPINPTEKIAKELDGKEIGNAEVVGRILPVVFGKARKVLEGILDEVKPDIAIHLGLAPTRSGINVERIAVNLMDARIPDNEGFQPRDEPIVPDGPIAYFATLPIRKIVERLNEKGIPAVISNSAGLYLCNYVMYLSLHHSATKGYPKMSGFIHVPYLPEQVTNKFYILGQNMPSMCFEMELEAIKIAIETGVEEYLKKI</sequence>
<dbReference type="CDD" id="cd00501">
    <property type="entry name" value="Peptidase_C15"/>
    <property type="match status" value="1"/>
</dbReference>
<name>A0A9E7MX99_THEAG</name>
<dbReference type="InterPro" id="IPR029762">
    <property type="entry name" value="PGP-I_bact-type"/>
</dbReference>
<dbReference type="EMBL" id="CP099582">
    <property type="protein sequence ID" value="USS40489.1"/>
    <property type="molecule type" value="Genomic_DNA"/>
</dbReference>
<dbReference type="PROSITE" id="PS01334">
    <property type="entry name" value="PYRASE_CYS"/>
    <property type="match status" value="1"/>
</dbReference>
<keyword evidence="7 9" id="KW-0378">Hydrolase</keyword>
<evidence type="ECO:0000256" key="1">
    <source>
        <dbReference type="ARBA" id="ARBA00001770"/>
    </source>
</evidence>
<evidence type="ECO:0000313" key="12">
    <source>
        <dbReference type="Proteomes" id="UP001055732"/>
    </source>
</evidence>
<keyword evidence="6 9" id="KW-0645">Protease</keyword>
<feature type="active site" evidence="9">
    <location>
        <position position="82"/>
    </location>
</feature>
<dbReference type="PANTHER" id="PTHR23402:SF1">
    <property type="entry name" value="PYROGLUTAMYL-PEPTIDASE I"/>
    <property type="match status" value="1"/>
</dbReference>
<dbReference type="PRINTS" id="PR00706">
    <property type="entry name" value="PYROGLUPTASE"/>
</dbReference>
<dbReference type="PANTHER" id="PTHR23402">
    <property type="entry name" value="PROTEASE FAMILY C15 PYROGLUTAMYL-PEPTIDASE I-RELATED"/>
    <property type="match status" value="1"/>
</dbReference>
<dbReference type="EC" id="3.4.19.3" evidence="9"/>
<dbReference type="HAMAP" id="MF_00417">
    <property type="entry name" value="Pyrrolid_peptidase"/>
    <property type="match status" value="1"/>
</dbReference>
<evidence type="ECO:0000256" key="3">
    <source>
        <dbReference type="ARBA" id="ARBA00004496"/>
    </source>
</evidence>
<evidence type="ECO:0000256" key="7">
    <source>
        <dbReference type="ARBA" id="ARBA00022801"/>
    </source>
</evidence>